<organism evidence="9 10">
    <name type="scientific">Hyaloperonospora arabidopsidis (strain Emoy2)</name>
    <name type="common">Downy mildew agent</name>
    <name type="synonym">Peronospora arabidopsidis</name>
    <dbReference type="NCBI Taxonomy" id="559515"/>
    <lineage>
        <taxon>Eukaryota</taxon>
        <taxon>Sar</taxon>
        <taxon>Stramenopiles</taxon>
        <taxon>Oomycota</taxon>
        <taxon>Peronosporomycetes</taxon>
        <taxon>Peronosporales</taxon>
        <taxon>Peronosporaceae</taxon>
        <taxon>Hyaloperonospora</taxon>
    </lineage>
</organism>
<evidence type="ECO:0000256" key="2">
    <source>
        <dbReference type="ARBA" id="ARBA00022448"/>
    </source>
</evidence>
<feature type="transmembrane region" description="Helical" evidence="6">
    <location>
        <begin position="490"/>
        <end position="508"/>
    </location>
</feature>
<evidence type="ECO:0000256" key="4">
    <source>
        <dbReference type="ARBA" id="ARBA00022989"/>
    </source>
</evidence>
<reference evidence="9" key="2">
    <citation type="submission" date="2015-06" db="UniProtKB">
        <authorList>
            <consortium name="EnsemblProtists"/>
        </authorList>
    </citation>
    <scope>IDENTIFICATION</scope>
    <source>
        <strain evidence="9">Emoy2</strain>
    </source>
</reference>
<keyword evidence="5 6" id="KW-0472">Membrane</keyword>
<evidence type="ECO:0000313" key="10">
    <source>
        <dbReference type="Proteomes" id="UP000011713"/>
    </source>
</evidence>
<dbReference type="Proteomes" id="UP000011713">
    <property type="component" value="Unassembled WGS sequence"/>
</dbReference>
<dbReference type="AlphaFoldDB" id="M4BR74"/>
<dbReference type="Pfam" id="PF01699">
    <property type="entry name" value="Na_Ca_ex"/>
    <property type="match status" value="2"/>
</dbReference>
<sequence>MLQLSRELLFASGALALAAAVSDPVDSSNGSSLSTTYDCSDPSSSRQNFIDYNHLVYCNPLLQSSPVLGKAVLVLCLVLLLYLLSSTADEFFCPVLQAIVEKYRVPPHVAGVTFLSFGNGSPDVFSNIAAFATPTPSIGITSVLGGGLLVTTVYVVVVFSDEHLAAYFFPVKVHTEESMYAALNNEDDVDCWSPSIVSAKSAESTPLALPVHAEEPHLQQPQEQQKRRPYMKSQTTPIYDTFVRSRIFSDSDQSEPSPRFLDRLMYRKSSVVTPRSTPHISDALEPNEGQSLLEVTDVHLKRPSTMCVASMQESLRRMRRQRRRRKTAWESLETSACYGAAARRWTRGYRTLSNIDEYEPSAETEELDTEMKETADLYEEDVKRKELDLEAAEMEQLALEAFTSGSFISHAKIKAKQCWRMATRAVGCIYWTLERVVWNPFAVFTVFVRRLTIPLVDEDTWDKHLVVICPPFAMLLFGVSVFSFSINDPVFFVLAAVAGGTISGLIEYATSPLSPPEGKLLAPFICVAFVMSVIWIMNIANEVLAVLETLGDLFGISSSVLGVSVLAWGNSIGDLVSNMAIARDGFPTMAFAGCFAGPMFNLLVGVGLSLTIAIISRGPLSIATPSPVAYLVFGYLLLSLVLNIAVVSYDGFRYRPRLCYTLLALYGSFAIISVALVANYPEK</sequence>
<dbReference type="STRING" id="559515.M4BR74"/>
<evidence type="ECO:0000256" key="5">
    <source>
        <dbReference type="ARBA" id="ARBA00023136"/>
    </source>
</evidence>
<dbReference type="GO" id="GO:0008324">
    <property type="term" value="F:monoatomic cation transmembrane transporter activity"/>
    <property type="evidence" value="ECO:0007669"/>
    <property type="project" value="TreeGrafter"/>
</dbReference>
<feature type="transmembrane region" description="Helical" evidence="6">
    <location>
        <begin position="658"/>
        <end position="680"/>
    </location>
</feature>
<feature type="domain" description="Sodium/calcium exchanger membrane region" evidence="8">
    <location>
        <begin position="75"/>
        <end position="157"/>
    </location>
</feature>
<dbReference type="HOGENOM" id="CLU_004979_1_1_1"/>
<name>M4BR74_HYAAE</name>
<feature type="transmembrane region" description="Helical" evidence="6">
    <location>
        <begin position="588"/>
        <end position="615"/>
    </location>
</feature>
<evidence type="ECO:0000256" key="1">
    <source>
        <dbReference type="ARBA" id="ARBA00004141"/>
    </source>
</evidence>
<keyword evidence="3 6" id="KW-0812">Transmembrane</keyword>
<evidence type="ECO:0000259" key="8">
    <source>
        <dbReference type="Pfam" id="PF01699"/>
    </source>
</evidence>
<dbReference type="PANTHER" id="PTHR12266:SF0">
    <property type="entry name" value="MITOCHONDRIAL SODIUM_CALCIUM EXCHANGER PROTEIN"/>
    <property type="match status" value="1"/>
</dbReference>
<proteinExistence type="predicted"/>
<evidence type="ECO:0000256" key="3">
    <source>
        <dbReference type="ARBA" id="ARBA00022692"/>
    </source>
</evidence>
<accession>M4BR74</accession>
<feature type="transmembrane region" description="Helical" evidence="6">
    <location>
        <begin position="520"/>
        <end position="541"/>
    </location>
</feature>
<dbReference type="InterPro" id="IPR004837">
    <property type="entry name" value="NaCa_Exmemb"/>
</dbReference>
<feature type="signal peptide" evidence="7">
    <location>
        <begin position="1"/>
        <end position="20"/>
    </location>
</feature>
<feature type="chain" id="PRO_5004049310" description="Sodium/calcium exchanger membrane region domain-containing protein" evidence="7">
    <location>
        <begin position="21"/>
        <end position="683"/>
    </location>
</feature>
<dbReference type="InParanoid" id="M4BR74"/>
<protein>
    <recommendedName>
        <fullName evidence="8">Sodium/calcium exchanger membrane region domain-containing protein</fullName>
    </recommendedName>
</protein>
<dbReference type="eggNOG" id="KOG2399">
    <property type="taxonomic scope" value="Eukaryota"/>
</dbReference>
<feature type="domain" description="Sodium/calcium exchanger membrane region" evidence="8">
    <location>
        <begin position="527"/>
        <end position="674"/>
    </location>
</feature>
<feature type="transmembrane region" description="Helical" evidence="6">
    <location>
        <begin position="465"/>
        <end position="484"/>
    </location>
</feature>
<comment type="subcellular location">
    <subcellularLocation>
        <location evidence="1">Membrane</location>
        <topology evidence="1">Multi-pass membrane protein</topology>
    </subcellularLocation>
</comment>
<dbReference type="PANTHER" id="PTHR12266">
    <property type="entry name" value="NA+/CA2+ K+ INDEPENDENT EXCHANGER"/>
    <property type="match status" value="1"/>
</dbReference>
<evidence type="ECO:0000256" key="7">
    <source>
        <dbReference type="SAM" id="SignalP"/>
    </source>
</evidence>
<dbReference type="EnsemblProtists" id="HpaT808913">
    <property type="protein sequence ID" value="HpaP808913"/>
    <property type="gene ID" value="HpaG808913"/>
</dbReference>
<dbReference type="VEuPathDB" id="FungiDB:HpaG808913"/>
<dbReference type="EMBL" id="JH598621">
    <property type="status" value="NOT_ANNOTATED_CDS"/>
    <property type="molecule type" value="Genomic_DNA"/>
</dbReference>
<evidence type="ECO:0000313" key="9">
    <source>
        <dbReference type="EnsemblProtists" id="HpaP808913"/>
    </source>
</evidence>
<dbReference type="InterPro" id="IPR051359">
    <property type="entry name" value="CaCA_antiporter"/>
</dbReference>
<dbReference type="GO" id="GO:0016020">
    <property type="term" value="C:membrane"/>
    <property type="evidence" value="ECO:0007669"/>
    <property type="project" value="UniProtKB-SubCell"/>
</dbReference>
<keyword evidence="4 6" id="KW-1133">Transmembrane helix</keyword>
<dbReference type="InterPro" id="IPR044880">
    <property type="entry name" value="NCX_ion-bd_dom_sf"/>
</dbReference>
<reference evidence="10" key="1">
    <citation type="journal article" date="2010" name="Science">
        <title>Signatures of adaptation to obligate biotrophy in the Hyaloperonospora arabidopsidis genome.</title>
        <authorList>
            <person name="Baxter L."/>
            <person name="Tripathy S."/>
            <person name="Ishaque N."/>
            <person name="Boot N."/>
            <person name="Cabral A."/>
            <person name="Kemen E."/>
            <person name="Thines M."/>
            <person name="Ah-Fong A."/>
            <person name="Anderson R."/>
            <person name="Badejoko W."/>
            <person name="Bittner-Eddy P."/>
            <person name="Boore J.L."/>
            <person name="Chibucos M.C."/>
            <person name="Coates M."/>
            <person name="Dehal P."/>
            <person name="Delehaunty K."/>
            <person name="Dong S."/>
            <person name="Downton P."/>
            <person name="Dumas B."/>
            <person name="Fabro G."/>
            <person name="Fronick C."/>
            <person name="Fuerstenberg S.I."/>
            <person name="Fulton L."/>
            <person name="Gaulin E."/>
            <person name="Govers F."/>
            <person name="Hughes L."/>
            <person name="Humphray S."/>
            <person name="Jiang R.H."/>
            <person name="Judelson H."/>
            <person name="Kamoun S."/>
            <person name="Kyung K."/>
            <person name="Meijer H."/>
            <person name="Minx P."/>
            <person name="Morris P."/>
            <person name="Nelson J."/>
            <person name="Phuntumart V."/>
            <person name="Qutob D."/>
            <person name="Rehmany A."/>
            <person name="Rougon-Cardoso A."/>
            <person name="Ryden P."/>
            <person name="Torto-Alalibo T."/>
            <person name="Studholme D."/>
            <person name="Wang Y."/>
            <person name="Win J."/>
            <person name="Wood J."/>
            <person name="Clifton S.W."/>
            <person name="Rogers J."/>
            <person name="Van den Ackerveken G."/>
            <person name="Jones J.D."/>
            <person name="McDowell J.M."/>
            <person name="Beynon J."/>
            <person name="Tyler B.M."/>
        </authorList>
    </citation>
    <scope>NUCLEOTIDE SEQUENCE [LARGE SCALE GENOMIC DNA]</scope>
    <source>
        <strain evidence="10">Emoy2</strain>
    </source>
</reference>
<evidence type="ECO:0000256" key="6">
    <source>
        <dbReference type="SAM" id="Phobius"/>
    </source>
</evidence>
<keyword evidence="10" id="KW-1185">Reference proteome</keyword>
<dbReference type="Gene3D" id="1.20.1420.30">
    <property type="entry name" value="NCX, central ion-binding region"/>
    <property type="match status" value="2"/>
</dbReference>
<keyword evidence="7" id="KW-0732">Signal</keyword>
<feature type="transmembrane region" description="Helical" evidence="6">
    <location>
        <begin position="627"/>
        <end position="646"/>
    </location>
</feature>
<keyword evidence="2" id="KW-0813">Transport</keyword>
<dbReference type="OMA" id="IWIMNIA"/>